<reference evidence="2" key="1">
    <citation type="submission" date="2020-09" db="EMBL/GenBank/DDBJ databases">
        <title>Genome-Enabled Discovery of Anthraquinone Biosynthesis in Senna tora.</title>
        <authorList>
            <person name="Kang S.-H."/>
            <person name="Pandey R.P."/>
            <person name="Lee C.-M."/>
            <person name="Sim J.-S."/>
            <person name="Jeong J.-T."/>
            <person name="Choi B.-S."/>
            <person name="Jung M."/>
            <person name="Ginzburg D."/>
            <person name="Zhao K."/>
            <person name="Won S.Y."/>
            <person name="Oh T.-J."/>
            <person name="Yu Y."/>
            <person name="Kim N.-H."/>
            <person name="Lee O.R."/>
            <person name="Lee T.-H."/>
            <person name="Bashyal P."/>
            <person name="Kim T.-S."/>
            <person name="Lee W.-H."/>
            <person name="Kawkins C."/>
            <person name="Kim C.-K."/>
            <person name="Kim J.S."/>
            <person name="Ahn B.O."/>
            <person name="Rhee S.Y."/>
            <person name="Sohng J.K."/>
        </authorList>
    </citation>
    <scope>NUCLEOTIDE SEQUENCE</scope>
    <source>
        <tissue evidence="2">Leaf</tissue>
    </source>
</reference>
<evidence type="ECO:0000313" key="2">
    <source>
        <dbReference type="EMBL" id="KAF7820844.1"/>
    </source>
</evidence>
<sequence length="39" mass="4112">MDEGTTSAKPSTTNCQPSSFHTYSMTSSRSNSLAPSLSD</sequence>
<dbReference type="EMBL" id="JAAIUW010000008">
    <property type="protein sequence ID" value="KAF7820844.1"/>
    <property type="molecule type" value="Genomic_DNA"/>
</dbReference>
<comment type="caution">
    <text evidence="2">The sequence shown here is derived from an EMBL/GenBank/DDBJ whole genome shotgun (WGS) entry which is preliminary data.</text>
</comment>
<organism evidence="2 3">
    <name type="scientific">Senna tora</name>
    <dbReference type="NCBI Taxonomy" id="362788"/>
    <lineage>
        <taxon>Eukaryota</taxon>
        <taxon>Viridiplantae</taxon>
        <taxon>Streptophyta</taxon>
        <taxon>Embryophyta</taxon>
        <taxon>Tracheophyta</taxon>
        <taxon>Spermatophyta</taxon>
        <taxon>Magnoliopsida</taxon>
        <taxon>eudicotyledons</taxon>
        <taxon>Gunneridae</taxon>
        <taxon>Pentapetalae</taxon>
        <taxon>rosids</taxon>
        <taxon>fabids</taxon>
        <taxon>Fabales</taxon>
        <taxon>Fabaceae</taxon>
        <taxon>Caesalpinioideae</taxon>
        <taxon>Cassia clade</taxon>
        <taxon>Senna</taxon>
    </lineage>
</organism>
<dbReference type="Proteomes" id="UP000634136">
    <property type="component" value="Unassembled WGS sequence"/>
</dbReference>
<feature type="region of interest" description="Disordered" evidence="1">
    <location>
        <begin position="1"/>
        <end position="39"/>
    </location>
</feature>
<keyword evidence="3" id="KW-1185">Reference proteome</keyword>
<protein>
    <submittedName>
        <fullName evidence="2">Uncharacterized protein</fullName>
    </submittedName>
</protein>
<dbReference type="AlphaFoldDB" id="A0A834TNN9"/>
<evidence type="ECO:0000313" key="3">
    <source>
        <dbReference type="Proteomes" id="UP000634136"/>
    </source>
</evidence>
<name>A0A834TNN9_9FABA</name>
<proteinExistence type="predicted"/>
<evidence type="ECO:0000256" key="1">
    <source>
        <dbReference type="SAM" id="MobiDB-lite"/>
    </source>
</evidence>
<accession>A0A834TNN9</accession>
<feature type="compositionally biased region" description="Polar residues" evidence="1">
    <location>
        <begin position="1"/>
        <end position="26"/>
    </location>
</feature>
<gene>
    <name evidence="2" type="ORF">G2W53_026299</name>
</gene>
<feature type="compositionally biased region" description="Low complexity" evidence="1">
    <location>
        <begin position="27"/>
        <end position="39"/>
    </location>
</feature>